<keyword evidence="2" id="KW-1185">Reference proteome</keyword>
<accession>A0A4Z1D091</accession>
<dbReference type="AlphaFoldDB" id="A0A4Z1D091"/>
<dbReference type="Proteomes" id="UP000298159">
    <property type="component" value="Unassembled WGS sequence"/>
</dbReference>
<name>A0A4Z1D091_9ACTN</name>
<dbReference type="InterPro" id="IPR046003">
    <property type="entry name" value="DUF5959"/>
</dbReference>
<dbReference type="EMBL" id="SRRT01000006">
    <property type="protein sequence ID" value="TGN74782.1"/>
    <property type="molecule type" value="Genomic_DNA"/>
</dbReference>
<reference evidence="1 2" key="1">
    <citation type="submission" date="2019-04" db="EMBL/GenBank/DDBJ databases">
        <title>Streptomyces sp. nov. Bv016 isolated from bark of Buahinia variegata.</title>
        <authorList>
            <person name="Kanchanasin P."/>
            <person name="Tanasupawat S."/>
            <person name="Yuki M."/>
            <person name="Kudo T."/>
        </authorList>
    </citation>
    <scope>NUCLEOTIDE SEQUENCE [LARGE SCALE GENOMIC DNA]</scope>
    <source>
        <strain evidence="1 2">Bv016</strain>
    </source>
</reference>
<evidence type="ECO:0000313" key="2">
    <source>
        <dbReference type="Proteomes" id="UP000298159"/>
    </source>
</evidence>
<comment type="caution">
    <text evidence="1">The sequence shown here is derived from an EMBL/GenBank/DDBJ whole genome shotgun (WGS) entry which is preliminary data.</text>
</comment>
<protein>
    <submittedName>
        <fullName evidence="1">Uncharacterized protein</fullName>
    </submittedName>
</protein>
<gene>
    <name evidence="1" type="ORF">E5083_21645</name>
</gene>
<organism evidence="1 2">
    <name type="scientific">Streptomyces bauhiniae</name>
    <dbReference type="NCBI Taxonomy" id="2340725"/>
    <lineage>
        <taxon>Bacteria</taxon>
        <taxon>Bacillati</taxon>
        <taxon>Actinomycetota</taxon>
        <taxon>Actinomycetes</taxon>
        <taxon>Kitasatosporales</taxon>
        <taxon>Streptomycetaceae</taxon>
        <taxon>Streptomyces</taxon>
    </lineage>
</organism>
<dbReference type="Pfam" id="PF19384">
    <property type="entry name" value="DUF5959"/>
    <property type="match status" value="1"/>
</dbReference>
<sequence>MATPFVSGRLNVWLGTRKLARWAEALDRLDAGEDVHWMDMDRGASVQVQLSGERDCPEVVVEDESGSMATVRVPVGLPDGWIDDHRRRLRQVRDHWVPKLLE</sequence>
<proteinExistence type="predicted"/>
<evidence type="ECO:0000313" key="1">
    <source>
        <dbReference type="EMBL" id="TGN74782.1"/>
    </source>
</evidence>